<comment type="caution">
    <text evidence="1">The sequence shown here is derived from an EMBL/GenBank/DDBJ whole genome shotgun (WGS) entry which is preliminary data.</text>
</comment>
<sequence>MHWCDWKSLYALKEECEAVAYFQAMQLSIHLGLREVKIEGDSRKANKVAHIIASEGIIMRESTYLENLVSPGATGLVAEDRKRMENMGELRGRRVDEEEEIGF</sequence>
<proteinExistence type="predicted"/>
<dbReference type="EMBL" id="JARKNE010000003">
    <property type="protein sequence ID" value="KAK5839231.1"/>
    <property type="molecule type" value="Genomic_DNA"/>
</dbReference>
<keyword evidence="2" id="KW-1185">Reference proteome</keyword>
<gene>
    <name evidence="1" type="ORF">PVK06_008005</name>
</gene>
<name>A0ABR0QIU4_GOSAR</name>
<dbReference type="Proteomes" id="UP001358586">
    <property type="component" value="Chromosome 3"/>
</dbReference>
<evidence type="ECO:0008006" key="3">
    <source>
        <dbReference type="Google" id="ProtNLM"/>
    </source>
</evidence>
<organism evidence="1 2">
    <name type="scientific">Gossypium arboreum</name>
    <name type="common">Tree cotton</name>
    <name type="synonym">Gossypium nanking</name>
    <dbReference type="NCBI Taxonomy" id="29729"/>
    <lineage>
        <taxon>Eukaryota</taxon>
        <taxon>Viridiplantae</taxon>
        <taxon>Streptophyta</taxon>
        <taxon>Embryophyta</taxon>
        <taxon>Tracheophyta</taxon>
        <taxon>Spermatophyta</taxon>
        <taxon>Magnoliopsida</taxon>
        <taxon>eudicotyledons</taxon>
        <taxon>Gunneridae</taxon>
        <taxon>Pentapetalae</taxon>
        <taxon>rosids</taxon>
        <taxon>malvids</taxon>
        <taxon>Malvales</taxon>
        <taxon>Malvaceae</taxon>
        <taxon>Malvoideae</taxon>
        <taxon>Gossypium</taxon>
    </lineage>
</organism>
<protein>
    <recommendedName>
        <fullName evidence="3">RNase H type-1 domain-containing protein</fullName>
    </recommendedName>
</protein>
<reference evidence="1 2" key="1">
    <citation type="submission" date="2023-03" db="EMBL/GenBank/DDBJ databases">
        <title>WGS of Gossypium arboreum.</title>
        <authorList>
            <person name="Yu D."/>
        </authorList>
    </citation>
    <scope>NUCLEOTIDE SEQUENCE [LARGE SCALE GENOMIC DNA]</scope>
    <source>
        <tissue evidence="1">Leaf</tissue>
    </source>
</reference>
<evidence type="ECO:0000313" key="1">
    <source>
        <dbReference type="EMBL" id="KAK5839231.1"/>
    </source>
</evidence>
<accession>A0ABR0QIU4</accession>
<evidence type="ECO:0000313" key="2">
    <source>
        <dbReference type="Proteomes" id="UP001358586"/>
    </source>
</evidence>